<gene>
    <name evidence="2" type="ORF">DFH07DRAFT_766208</name>
</gene>
<feature type="compositionally biased region" description="Pro residues" evidence="1">
    <location>
        <begin position="1"/>
        <end position="32"/>
    </location>
</feature>
<feature type="region of interest" description="Disordered" evidence="1">
    <location>
        <begin position="223"/>
        <end position="242"/>
    </location>
</feature>
<dbReference type="Proteomes" id="UP001215280">
    <property type="component" value="Unassembled WGS sequence"/>
</dbReference>
<protein>
    <submittedName>
        <fullName evidence="2">Uncharacterized protein</fullName>
    </submittedName>
</protein>
<keyword evidence="3" id="KW-1185">Reference proteome</keyword>
<evidence type="ECO:0000313" key="2">
    <source>
        <dbReference type="EMBL" id="KAJ7777990.1"/>
    </source>
</evidence>
<feature type="region of interest" description="Disordered" evidence="1">
    <location>
        <begin position="1"/>
        <end position="33"/>
    </location>
</feature>
<organism evidence="2 3">
    <name type="scientific">Mycena maculata</name>
    <dbReference type="NCBI Taxonomy" id="230809"/>
    <lineage>
        <taxon>Eukaryota</taxon>
        <taxon>Fungi</taxon>
        <taxon>Dikarya</taxon>
        <taxon>Basidiomycota</taxon>
        <taxon>Agaricomycotina</taxon>
        <taxon>Agaricomycetes</taxon>
        <taxon>Agaricomycetidae</taxon>
        <taxon>Agaricales</taxon>
        <taxon>Marasmiineae</taxon>
        <taxon>Mycenaceae</taxon>
        <taxon>Mycena</taxon>
    </lineage>
</organism>
<evidence type="ECO:0000256" key="1">
    <source>
        <dbReference type="SAM" id="MobiDB-lite"/>
    </source>
</evidence>
<dbReference type="EMBL" id="JARJLG010000009">
    <property type="protein sequence ID" value="KAJ7777990.1"/>
    <property type="molecule type" value="Genomic_DNA"/>
</dbReference>
<name>A0AAD7K439_9AGAR</name>
<feature type="compositionally biased region" description="Pro residues" evidence="1">
    <location>
        <begin position="92"/>
        <end position="111"/>
    </location>
</feature>
<reference evidence="2" key="1">
    <citation type="submission" date="2023-03" db="EMBL/GenBank/DDBJ databases">
        <title>Massive genome expansion in bonnet fungi (Mycena s.s.) driven by repeated elements and novel gene families across ecological guilds.</title>
        <authorList>
            <consortium name="Lawrence Berkeley National Laboratory"/>
            <person name="Harder C.B."/>
            <person name="Miyauchi S."/>
            <person name="Viragh M."/>
            <person name="Kuo A."/>
            <person name="Thoen E."/>
            <person name="Andreopoulos B."/>
            <person name="Lu D."/>
            <person name="Skrede I."/>
            <person name="Drula E."/>
            <person name="Henrissat B."/>
            <person name="Morin E."/>
            <person name="Kohler A."/>
            <person name="Barry K."/>
            <person name="LaButti K."/>
            <person name="Morin E."/>
            <person name="Salamov A."/>
            <person name="Lipzen A."/>
            <person name="Mereny Z."/>
            <person name="Hegedus B."/>
            <person name="Baldrian P."/>
            <person name="Stursova M."/>
            <person name="Weitz H."/>
            <person name="Taylor A."/>
            <person name="Grigoriev I.V."/>
            <person name="Nagy L.G."/>
            <person name="Martin F."/>
            <person name="Kauserud H."/>
        </authorList>
    </citation>
    <scope>NUCLEOTIDE SEQUENCE</scope>
    <source>
        <strain evidence="2">CBHHK188m</strain>
    </source>
</reference>
<accession>A0AAD7K439</accession>
<comment type="caution">
    <text evidence="2">The sequence shown here is derived from an EMBL/GenBank/DDBJ whole genome shotgun (WGS) entry which is preliminary data.</text>
</comment>
<sequence>MTQRGSPPPAEVPTPEPLPEPVPTLAPRPLPDLPQRVSVLVLEEAGAEHMAVDVPSTEMGPLLPVLVRRHNPEAGVRAPILIRVPSHREAPPSAPARTPPSRPRPQPQPPHPAHEPTLLSPVLRHPLVPHLRAWHVDRHVVLRTVQIIPVHTEERWRVKPVDKPEGHGWGRQRTAHAATPVNSCCVVRALLATAALGEACRRATAHCWAEDVLRDICRRAADRPRTGRGSSADGQRIIGGRAADRRRTIRRRNFGGPEISGFGLHFSFG</sequence>
<dbReference type="AlphaFoldDB" id="A0AAD7K439"/>
<feature type="region of interest" description="Disordered" evidence="1">
    <location>
        <begin position="78"/>
        <end position="117"/>
    </location>
</feature>
<proteinExistence type="predicted"/>
<evidence type="ECO:0000313" key="3">
    <source>
        <dbReference type="Proteomes" id="UP001215280"/>
    </source>
</evidence>